<protein>
    <recommendedName>
        <fullName evidence="4">Type II secretion system protein GspF domain-containing protein</fullName>
    </recommendedName>
</protein>
<accession>A0A373FAI1</accession>
<dbReference type="OrthoDB" id="7031359at2"/>
<keyword evidence="1" id="KW-1133">Transmembrane helix</keyword>
<evidence type="ECO:0000313" key="3">
    <source>
        <dbReference type="Proteomes" id="UP000261948"/>
    </source>
</evidence>
<proteinExistence type="predicted"/>
<evidence type="ECO:0008006" key="4">
    <source>
        <dbReference type="Google" id="ProtNLM"/>
    </source>
</evidence>
<keyword evidence="3" id="KW-1185">Reference proteome</keyword>
<evidence type="ECO:0000256" key="1">
    <source>
        <dbReference type="SAM" id="Phobius"/>
    </source>
</evidence>
<dbReference type="AlphaFoldDB" id="A0A373FAI1"/>
<reference evidence="2 3" key="1">
    <citation type="submission" date="2018-08" db="EMBL/GenBank/DDBJ databases">
        <title>Comamonas testosteroni strain SWCO2.</title>
        <authorList>
            <person name="Jiang N."/>
            <person name="Zhang X.Z."/>
        </authorList>
    </citation>
    <scope>NUCLEOTIDE SEQUENCE [LARGE SCALE GENOMIC DNA]</scope>
    <source>
        <strain evidence="2 3">SWCO2</strain>
    </source>
</reference>
<feature type="transmembrane region" description="Helical" evidence="1">
    <location>
        <begin position="124"/>
        <end position="142"/>
    </location>
</feature>
<feature type="transmembrane region" description="Helical" evidence="1">
    <location>
        <begin position="318"/>
        <end position="339"/>
    </location>
</feature>
<dbReference type="EMBL" id="QURR01000037">
    <property type="protein sequence ID" value="RGE40439.1"/>
    <property type="molecule type" value="Genomic_DNA"/>
</dbReference>
<keyword evidence="1" id="KW-0472">Membrane</keyword>
<evidence type="ECO:0000313" key="2">
    <source>
        <dbReference type="EMBL" id="RGE40439.1"/>
    </source>
</evidence>
<keyword evidence="1" id="KW-0812">Transmembrane</keyword>
<feature type="transmembrane region" description="Helical" evidence="1">
    <location>
        <begin position="177"/>
        <end position="194"/>
    </location>
</feature>
<name>A0A373FAI1_COMTE</name>
<dbReference type="Proteomes" id="UP000261948">
    <property type="component" value="Unassembled WGS sequence"/>
</dbReference>
<comment type="caution">
    <text evidence="2">The sequence shown here is derived from an EMBL/GenBank/DDBJ whole genome shotgun (WGS) entry which is preliminary data.</text>
</comment>
<sequence length="355" mass="39376">MNLSTIFHYYHLIQFSFTRHIFYLELADSWKRSVSLKNFAYRVIDNGKVLKDETRIHVGKKLISSIEESDTVGLWASLKNLVSKSDWPLLKAAEISKDIPAALTHISKTVAFKINVTWQLVKSMGVALFVALICAAVIGVTADTIAKILDTAPNMKFTGFNGLVVTLAGFFVENWKLVSGFIFASIALVVYYAPRLTGPLREKLDEWPVFSLYRDVESANAIAMLSMYLSSGLVLKDAVNRLSIDGTPWRKWQVSKIANALDSRPSELIYAFSRGLFSPKLRARLAALADSSSAFEDAIITLGRDELERIEKEIQTTVIATAGGLVFGIAFVAVILSLGQQTIISQLYNDFSKGY</sequence>
<gene>
    <name evidence="2" type="ORF">DZC30_20465</name>
</gene>
<organism evidence="2 3">
    <name type="scientific">Comamonas testosteroni</name>
    <name type="common">Pseudomonas testosteroni</name>
    <dbReference type="NCBI Taxonomy" id="285"/>
    <lineage>
        <taxon>Bacteria</taxon>
        <taxon>Pseudomonadati</taxon>
        <taxon>Pseudomonadota</taxon>
        <taxon>Betaproteobacteria</taxon>
        <taxon>Burkholderiales</taxon>
        <taxon>Comamonadaceae</taxon>
        <taxon>Comamonas</taxon>
    </lineage>
</organism>